<dbReference type="EMBL" id="MLAK01000780">
    <property type="protein sequence ID" value="OHT04834.1"/>
    <property type="molecule type" value="Genomic_DNA"/>
</dbReference>
<evidence type="ECO:0000313" key="2">
    <source>
        <dbReference type="EMBL" id="OHT04834.1"/>
    </source>
</evidence>
<dbReference type="SUPFAM" id="SSF57850">
    <property type="entry name" value="RING/U-box"/>
    <property type="match status" value="1"/>
</dbReference>
<keyword evidence="3" id="KW-1185">Reference proteome</keyword>
<dbReference type="Gene3D" id="3.30.40.10">
    <property type="entry name" value="Zinc/RING finger domain, C3HC4 (zinc finger)"/>
    <property type="match status" value="1"/>
</dbReference>
<accession>A0A1J4K1J8</accession>
<dbReference type="VEuPathDB" id="TrichDB:TRFO_27627"/>
<evidence type="ECO:0008006" key="4">
    <source>
        <dbReference type="Google" id="ProtNLM"/>
    </source>
</evidence>
<proteinExistence type="predicted"/>
<comment type="caution">
    <text evidence="2">The sequence shown here is derived from an EMBL/GenBank/DDBJ whole genome shotgun (WGS) entry which is preliminary data.</text>
</comment>
<organism evidence="2 3">
    <name type="scientific">Tritrichomonas foetus</name>
    <dbReference type="NCBI Taxonomy" id="1144522"/>
    <lineage>
        <taxon>Eukaryota</taxon>
        <taxon>Metamonada</taxon>
        <taxon>Parabasalia</taxon>
        <taxon>Tritrichomonadida</taxon>
        <taxon>Tritrichomonadidae</taxon>
        <taxon>Tritrichomonas</taxon>
    </lineage>
</organism>
<dbReference type="GeneID" id="94840378"/>
<gene>
    <name evidence="2" type="ORF">TRFO_27627</name>
</gene>
<feature type="region of interest" description="Disordered" evidence="1">
    <location>
        <begin position="1"/>
        <end position="31"/>
    </location>
</feature>
<feature type="compositionally biased region" description="Low complexity" evidence="1">
    <location>
        <begin position="11"/>
        <end position="30"/>
    </location>
</feature>
<dbReference type="RefSeq" id="XP_068357970.1">
    <property type="nucleotide sequence ID" value="XM_068505674.1"/>
</dbReference>
<sequence>MPAKRGRPKKSQNTSEKSQSESSESDSSLQNDADITALEILSRIRQKLEDIGDPAYKITKPLYPLAELENSSRDNFRENICICCLNKLKKGEIAAFTSCCGSISHISCLAVIAKSDNSSVAHICPSCMQPFSEEDLQKYKDIERIIELPNQINQTE</sequence>
<dbReference type="AlphaFoldDB" id="A0A1J4K1J8"/>
<name>A0A1J4K1J8_9EUKA</name>
<dbReference type="Proteomes" id="UP000179807">
    <property type="component" value="Unassembled WGS sequence"/>
</dbReference>
<protein>
    <recommendedName>
        <fullName evidence="4">RING-type domain-containing protein</fullName>
    </recommendedName>
</protein>
<feature type="compositionally biased region" description="Basic residues" evidence="1">
    <location>
        <begin position="1"/>
        <end position="10"/>
    </location>
</feature>
<dbReference type="InterPro" id="IPR013083">
    <property type="entry name" value="Znf_RING/FYVE/PHD"/>
</dbReference>
<evidence type="ECO:0000256" key="1">
    <source>
        <dbReference type="SAM" id="MobiDB-lite"/>
    </source>
</evidence>
<reference evidence="2" key="1">
    <citation type="submission" date="2016-10" db="EMBL/GenBank/DDBJ databases">
        <authorList>
            <person name="Benchimol M."/>
            <person name="Almeida L.G."/>
            <person name="Vasconcelos A.T."/>
            <person name="Perreira-Neves A."/>
            <person name="Rosa I.A."/>
            <person name="Tasca T."/>
            <person name="Bogo M.R."/>
            <person name="de Souza W."/>
        </authorList>
    </citation>
    <scope>NUCLEOTIDE SEQUENCE [LARGE SCALE GENOMIC DNA]</scope>
    <source>
        <strain evidence="2">K</strain>
    </source>
</reference>
<evidence type="ECO:0000313" key="3">
    <source>
        <dbReference type="Proteomes" id="UP000179807"/>
    </source>
</evidence>